<sequence>MGTPNSQWLRRVTIGANLTRRSNLTASLRSINGYGGFATQVGTNIAFAYHRTFAHGDLYLNYGTPAAGTTLHRFIVKYVFRVSGEAGS</sequence>
<dbReference type="EMBL" id="CABO01000020">
    <property type="protein sequence ID" value="CBI01665.1"/>
    <property type="molecule type" value="Genomic_DNA"/>
</dbReference>
<gene>
    <name evidence="1" type="ORF">CARN4_0732</name>
</gene>
<comment type="caution">
    <text evidence="1">The sequence shown here is derived from an EMBL/GenBank/DDBJ whole genome shotgun (WGS) entry which is preliminary data.</text>
</comment>
<dbReference type="AlphaFoldDB" id="E6Q3A4"/>
<organism evidence="1">
    <name type="scientific">mine drainage metagenome</name>
    <dbReference type="NCBI Taxonomy" id="410659"/>
    <lineage>
        <taxon>unclassified sequences</taxon>
        <taxon>metagenomes</taxon>
        <taxon>ecological metagenomes</taxon>
    </lineage>
</organism>
<proteinExistence type="predicted"/>
<evidence type="ECO:0000313" key="1">
    <source>
        <dbReference type="EMBL" id="CBI01665.1"/>
    </source>
</evidence>
<name>E6Q3A4_9ZZZZ</name>
<accession>E6Q3A4</accession>
<reference evidence="1" key="1">
    <citation type="submission" date="2009-10" db="EMBL/GenBank/DDBJ databases">
        <title>Diversity of trophic interactions inside an arsenic-rich microbial ecosystem.</title>
        <authorList>
            <person name="Bertin P.N."/>
            <person name="Heinrich-Salmeron A."/>
            <person name="Pelletier E."/>
            <person name="Goulhen-Chollet F."/>
            <person name="Arsene-Ploetze F."/>
            <person name="Gallien S."/>
            <person name="Calteau A."/>
            <person name="Vallenet D."/>
            <person name="Casiot C."/>
            <person name="Chane-Woon-Ming B."/>
            <person name="Giloteaux L."/>
            <person name="Barakat M."/>
            <person name="Bonnefoy V."/>
            <person name="Bruneel O."/>
            <person name="Chandler M."/>
            <person name="Cleiss J."/>
            <person name="Duran R."/>
            <person name="Elbaz-Poulichet F."/>
            <person name="Fonknechten N."/>
            <person name="Lauga B."/>
            <person name="Mornico D."/>
            <person name="Ortet P."/>
            <person name="Schaeffer C."/>
            <person name="Siguier P."/>
            <person name="Alexander Thil Smith A."/>
            <person name="Van Dorsselaer A."/>
            <person name="Weissenbach J."/>
            <person name="Medigue C."/>
            <person name="Le Paslier D."/>
        </authorList>
    </citation>
    <scope>NUCLEOTIDE SEQUENCE</scope>
</reference>
<protein>
    <submittedName>
        <fullName evidence="1">Uncharacterized protein</fullName>
    </submittedName>
</protein>